<name>A0A816XIM9_BRANA</name>
<accession>A0A816XIM9</accession>
<dbReference type="PANTHER" id="PTHR36060">
    <property type="entry name" value="OS02G0272400 PROTEIN"/>
    <property type="match status" value="1"/>
</dbReference>
<dbReference type="Proteomes" id="UP001295469">
    <property type="component" value="Chromosome A01"/>
</dbReference>
<evidence type="ECO:0000256" key="1">
    <source>
        <dbReference type="SAM" id="Phobius"/>
    </source>
</evidence>
<keyword evidence="1" id="KW-1133">Transmembrane helix</keyword>
<sequence length="312" mass="35424">MRDLSVIILPLPTAVTSPLCSFKKLSSSMIAPRQAFTRKQEYESLREEEDRAWSKLRRPVVMSTAALICVVIFTCTIVSLRIVFPSNVLSRPFCGEGKVQSLNVYGNGFDLTDQETVDFYWVVVFLPSMMLFFVSSVYLVAGMFVAYSAPRRHEFLKVVENNYCASKRGGVRCLSILNVVFAIIYCLLAIFLGSSLLIQESSCSVPLFWCYEISSWCLVILYAGTAFFLRRRAALSIDEGEFENRSHQGLEMLEANHPFEFTPDVERRVNEGFKAWMGPSLLSSDDEDEDEPEFYNKVPNVTAYTLSSRQRS</sequence>
<dbReference type="EMBL" id="HG994355">
    <property type="protein sequence ID" value="CAF2147348.1"/>
    <property type="molecule type" value="Genomic_DNA"/>
</dbReference>
<feature type="transmembrane region" description="Helical" evidence="1">
    <location>
        <begin position="119"/>
        <end position="147"/>
    </location>
</feature>
<protein>
    <submittedName>
        <fullName evidence="2">(rape) hypothetical protein</fullName>
    </submittedName>
</protein>
<proteinExistence type="predicted"/>
<keyword evidence="1" id="KW-0812">Transmembrane</keyword>
<organism evidence="2">
    <name type="scientific">Brassica napus</name>
    <name type="common">Rape</name>
    <dbReference type="NCBI Taxonomy" id="3708"/>
    <lineage>
        <taxon>Eukaryota</taxon>
        <taxon>Viridiplantae</taxon>
        <taxon>Streptophyta</taxon>
        <taxon>Embryophyta</taxon>
        <taxon>Tracheophyta</taxon>
        <taxon>Spermatophyta</taxon>
        <taxon>Magnoliopsida</taxon>
        <taxon>eudicotyledons</taxon>
        <taxon>Gunneridae</taxon>
        <taxon>Pentapetalae</taxon>
        <taxon>rosids</taxon>
        <taxon>malvids</taxon>
        <taxon>Brassicales</taxon>
        <taxon>Brassicaceae</taxon>
        <taxon>Brassiceae</taxon>
        <taxon>Brassica</taxon>
    </lineage>
</organism>
<feature type="transmembrane region" description="Helical" evidence="1">
    <location>
        <begin position="60"/>
        <end position="84"/>
    </location>
</feature>
<feature type="transmembrane region" description="Helical" evidence="1">
    <location>
        <begin position="204"/>
        <end position="229"/>
    </location>
</feature>
<feature type="transmembrane region" description="Helical" evidence="1">
    <location>
        <begin position="176"/>
        <end position="198"/>
    </location>
</feature>
<dbReference type="PANTHER" id="PTHR36060:SF1">
    <property type="entry name" value="OS02G0272400 PROTEIN"/>
    <property type="match status" value="1"/>
</dbReference>
<dbReference type="AlphaFoldDB" id="A0A816XIM9"/>
<evidence type="ECO:0000313" key="2">
    <source>
        <dbReference type="EMBL" id="CAF2147348.1"/>
    </source>
</evidence>
<keyword evidence="1" id="KW-0472">Membrane</keyword>
<reference evidence="2" key="1">
    <citation type="submission" date="2021-01" db="EMBL/GenBank/DDBJ databases">
        <authorList>
            <consortium name="Genoscope - CEA"/>
            <person name="William W."/>
        </authorList>
    </citation>
    <scope>NUCLEOTIDE SEQUENCE</scope>
</reference>
<gene>
    <name evidence="2" type="ORF">DARMORV10_A01P05570.1</name>
</gene>